<gene>
    <name evidence="1" type="ORF">B0H16DRAFT_1882410</name>
</gene>
<evidence type="ECO:0000313" key="2">
    <source>
        <dbReference type="Proteomes" id="UP001215598"/>
    </source>
</evidence>
<dbReference type="Proteomes" id="UP001215598">
    <property type="component" value="Unassembled WGS sequence"/>
</dbReference>
<reference evidence="1" key="1">
    <citation type="submission" date="2023-03" db="EMBL/GenBank/DDBJ databases">
        <title>Massive genome expansion in bonnet fungi (Mycena s.s.) driven by repeated elements and novel gene families across ecological guilds.</title>
        <authorList>
            <consortium name="Lawrence Berkeley National Laboratory"/>
            <person name="Harder C.B."/>
            <person name="Miyauchi S."/>
            <person name="Viragh M."/>
            <person name="Kuo A."/>
            <person name="Thoen E."/>
            <person name="Andreopoulos B."/>
            <person name="Lu D."/>
            <person name="Skrede I."/>
            <person name="Drula E."/>
            <person name="Henrissat B."/>
            <person name="Morin E."/>
            <person name="Kohler A."/>
            <person name="Barry K."/>
            <person name="LaButti K."/>
            <person name="Morin E."/>
            <person name="Salamov A."/>
            <person name="Lipzen A."/>
            <person name="Mereny Z."/>
            <person name="Hegedus B."/>
            <person name="Baldrian P."/>
            <person name="Stursova M."/>
            <person name="Weitz H."/>
            <person name="Taylor A."/>
            <person name="Grigoriev I.V."/>
            <person name="Nagy L.G."/>
            <person name="Martin F."/>
            <person name="Kauserud H."/>
        </authorList>
    </citation>
    <scope>NUCLEOTIDE SEQUENCE</scope>
    <source>
        <strain evidence="1">CBHHK182m</strain>
    </source>
</reference>
<organism evidence="1 2">
    <name type="scientific">Mycena metata</name>
    <dbReference type="NCBI Taxonomy" id="1033252"/>
    <lineage>
        <taxon>Eukaryota</taxon>
        <taxon>Fungi</taxon>
        <taxon>Dikarya</taxon>
        <taxon>Basidiomycota</taxon>
        <taxon>Agaricomycotina</taxon>
        <taxon>Agaricomycetes</taxon>
        <taxon>Agaricomycetidae</taxon>
        <taxon>Agaricales</taxon>
        <taxon>Marasmiineae</taxon>
        <taxon>Mycenaceae</taxon>
        <taxon>Mycena</taxon>
    </lineage>
</organism>
<keyword evidence="2" id="KW-1185">Reference proteome</keyword>
<sequence>MRTRVVEPMINCFSSSMPAVHAVHDVRGPASTFSLARLLYIIPANEGFFDSSRPCTWSWSAPCVAHSKRCLFFIDESKGLSYILCSYCDTGVLAAQRSGEAQRKRSSGAATLSHPESMRIGGGRIVAGTSRNETPRELVDSAAFALSQYVVLDEPDQDGDSDDSRLRFAHFPGLTCNYDIPRSTPVLLTLGPGVIKLSANSL</sequence>
<name>A0AAD7JME7_9AGAR</name>
<proteinExistence type="predicted"/>
<protein>
    <submittedName>
        <fullName evidence="1">Uncharacterized protein</fullName>
    </submittedName>
</protein>
<comment type="caution">
    <text evidence="1">The sequence shown here is derived from an EMBL/GenBank/DDBJ whole genome shotgun (WGS) entry which is preliminary data.</text>
</comment>
<accession>A0AAD7JME7</accession>
<dbReference type="EMBL" id="JARKIB010000021">
    <property type="protein sequence ID" value="KAJ7767683.1"/>
    <property type="molecule type" value="Genomic_DNA"/>
</dbReference>
<dbReference type="AlphaFoldDB" id="A0AAD7JME7"/>
<evidence type="ECO:0000313" key="1">
    <source>
        <dbReference type="EMBL" id="KAJ7767683.1"/>
    </source>
</evidence>